<gene>
    <name evidence="1" type="ORF">HF329_23255</name>
</gene>
<organism evidence="1 2">
    <name type="scientific">Chitinophaga oryzae</name>
    <dbReference type="NCBI Taxonomy" id="2725414"/>
    <lineage>
        <taxon>Bacteria</taxon>
        <taxon>Pseudomonadati</taxon>
        <taxon>Bacteroidota</taxon>
        <taxon>Chitinophagia</taxon>
        <taxon>Chitinophagales</taxon>
        <taxon>Chitinophagaceae</taxon>
        <taxon>Chitinophaga</taxon>
    </lineage>
</organism>
<evidence type="ECO:0000313" key="2">
    <source>
        <dbReference type="Proteomes" id="UP000502421"/>
    </source>
</evidence>
<dbReference type="KEGG" id="coy:HF329_23255"/>
<dbReference type="PROSITE" id="PS51257">
    <property type="entry name" value="PROKAR_LIPOPROTEIN"/>
    <property type="match status" value="1"/>
</dbReference>
<name>A0AAE6ZK13_9BACT</name>
<accession>A0AAE6ZK13</accession>
<protein>
    <submittedName>
        <fullName evidence="1">Uncharacterized protein</fullName>
    </submittedName>
</protein>
<dbReference type="Proteomes" id="UP000502421">
    <property type="component" value="Chromosome"/>
</dbReference>
<evidence type="ECO:0000313" key="1">
    <source>
        <dbReference type="EMBL" id="QJB34047.1"/>
    </source>
</evidence>
<dbReference type="EMBL" id="CP051205">
    <property type="protein sequence ID" value="QJB34047.1"/>
    <property type="molecule type" value="Genomic_DNA"/>
</dbReference>
<dbReference type="AlphaFoldDB" id="A0AAE6ZK13"/>
<proteinExistence type="predicted"/>
<dbReference type="RefSeq" id="WP_168807730.1">
    <property type="nucleotide sequence ID" value="NZ_CP051205.1"/>
</dbReference>
<reference evidence="2" key="1">
    <citation type="submission" date="2020-04" db="EMBL/GenBank/DDBJ databases">
        <authorList>
            <person name="Kittiwongwattana C."/>
        </authorList>
    </citation>
    <scope>NUCLEOTIDE SEQUENCE [LARGE SCALE GENOMIC DNA]</scope>
    <source>
        <strain evidence="2">1310</strain>
    </source>
</reference>
<sequence>MPLRLIFLLLIVSGCRFQPVNMVNGGLVLIDSSLPADKAKFYHADEHTTGYPIYYMGPVADTIVLPSRPLSPYRKSADEAFDGDVPRAPADSAHLRIVVDTAFPLSGGIRYARFGCSKKAQATAVLDSIVYYKAVPVFLYNKGVGVFNIGKFGALNHIIMQARNESGNWQDVVRPPDYYCGTGASEQVLKAGEVAIAKLFLMDGDYTTTCRLKFRLWKDSVYSNVFPFVIDRRQLKKAL</sequence>